<protein>
    <recommendedName>
        <fullName evidence="9">Multidrug-efflux transporter</fullName>
    </recommendedName>
</protein>
<dbReference type="RefSeq" id="WP_111366831.1">
    <property type="nucleotide sequence ID" value="NZ_VINQ01000008.1"/>
</dbReference>
<dbReference type="Pfam" id="PF01554">
    <property type="entry name" value="MatE"/>
    <property type="match status" value="2"/>
</dbReference>
<feature type="transmembrane region" description="Helical" evidence="10">
    <location>
        <begin position="132"/>
        <end position="149"/>
    </location>
</feature>
<comment type="subcellular location">
    <subcellularLocation>
        <location evidence="1">Cell inner membrane</location>
        <topology evidence="1">Multi-pass membrane protein</topology>
    </subcellularLocation>
</comment>
<keyword evidence="12" id="KW-1185">Reference proteome</keyword>
<dbReference type="AlphaFoldDB" id="A0A5A9ZCH5"/>
<evidence type="ECO:0000313" key="11">
    <source>
        <dbReference type="EMBL" id="KAA0914769.1"/>
    </source>
</evidence>
<dbReference type="NCBIfam" id="TIGR00797">
    <property type="entry name" value="matE"/>
    <property type="match status" value="1"/>
</dbReference>
<evidence type="ECO:0000256" key="7">
    <source>
        <dbReference type="ARBA" id="ARBA00023065"/>
    </source>
</evidence>
<name>A0A5A9ZCH5_9RHOB</name>
<feature type="transmembrane region" description="Helical" evidence="10">
    <location>
        <begin position="161"/>
        <end position="182"/>
    </location>
</feature>
<accession>A0A5A9ZCH5</accession>
<dbReference type="InterPro" id="IPR002528">
    <property type="entry name" value="MATE_fam"/>
</dbReference>
<feature type="transmembrane region" description="Helical" evidence="10">
    <location>
        <begin position="93"/>
        <end position="112"/>
    </location>
</feature>
<feature type="transmembrane region" description="Helical" evidence="10">
    <location>
        <begin position="12"/>
        <end position="31"/>
    </location>
</feature>
<feature type="transmembrane region" description="Helical" evidence="10">
    <location>
        <begin position="393"/>
        <end position="415"/>
    </location>
</feature>
<gene>
    <name evidence="11" type="ORF">FLO80_12280</name>
</gene>
<feature type="transmembrane region" description="Helical" evidence="10">
    <location>
        <begin position="315"/>
        <end position="334"/>
    </location>
</feature>
<dbReference type="EMBL" id="VINQ01000008">
    <property type="protein sequence ID" value="KAA0914769.1"/>
    <property type="molecule type" value="Genomic_DNA"/>
</dbReference>
<evidence type="ECO:0000256" key="3">
    <source>
        <dbReference type="ARBA" id="ARBA00022449"/>
    </source>
</evidence>
<dbReference type="CDD" id="cd13131">
    <property type="entry name" value="MATE_NorM_like"/>
    <property type="match status" value="1"/>
</dbReference>
<dbReference type="GO" id="GO:0005886">
    <property type="term" value="C:plasma membrane"/>
    <property type="evidence" value="ECO:0007669"/>
    <property type="project" value="UniProtKB-SubCell"/>
</dbReference>
<dbReference type="GO" id="GO:0015297">
    <property type="term" value="F:antiporter activity"/>
    <property type="evidence" value="ECO:0007669"/>
    <property type="project" value="UniProtKB-KW"/>
</dbReference>
<organism evidence="11 12">
    <name type="scientific">Aquicoccus porphyridii</name>
    <dbReference type="NCBI Taxonomy" id="1852029"/>
    <lineage>
        <taxon>Bacteria</taxon>
        <taxon>Pseudomonadati</taxon>
        <taxon>Pseudomonadota</taxon>
        <taxon>Alphaproteobacteria</taxon>
        <taxon>Rhodobacterales</taxon>
        <taxon>Paracoccaceae</taxon>
        <taxon>Aquicoccus</taxon>
    </lineage>
</organism>
<dbReference type="PANTHER" id="PTHR43298:SF2">
    <property type="entry name" value="FMN_FAD EXPORTER YEEO-RELATED"/>
    <property type="match status" value="1"/>
</dbReference>
<evidence type="ECO:0000256" key="1">
    <source>
        <dbReference type="ARBA" id="ARBA00004429"/>
    </source>
</evidence>
<evidence type="ECO:0000256" key="4">
    <source>
        <dbReference type="ARBA" id="ARBA00022475"/>
    </source>
</evidence>
<feature type="transmembrane region" description="Helical" evidence="10">
    <location>
        <begin position="421"/>
        <end position="442"/>
    </location>
</feature>
<keyword evidence="5 10" id="KW-0812">Transmembrane</keyword>
<evidence type="ECO:0000256" key="6">
    <source>
        <dbReference type="ARBA" id="ARBA00022989"/>
    </source>
</evidence>
<dbReference type="GO" id="GO:0042910">
    <property type="term" value="F:xenobiotic transmembrane transporter activity"/>
    <property type="evidence" value="ECO:0007669"/>
    <property type="project" value="InterPro"/>
</dbReference>
<dbReference type="InterPro" id="IPR050222">
    <property type="entry name" value="MATE_MdtK"/>
</dbReference>
<evidence type="ECO:0000313" key="12">
    <source>
        <dbReference type="Proteomes" id="UP000325291"/>
    </source>
</evidence>
<dbReference type="GO" id="GO:0006811">
    <property type="term" value="P:monoatomic ion transport"/>
    <property type="evidence" value="ECO:0007669"/>
    <property type="project" value="UniProtKB-KW"/>
</dbReference>
<keyword evidence="4" id="KW-1003">Cell membrane</keyword>
<evidence type="ECO:0000256" key="9">
    <source>
        <dbReference type="ARBA" id="ARBA00031636"/>
    </source>
</evidence>
<keyword evidence="7" id="KW-0406">Ion transport</keyword>
<keyword evidence="8 10" id="KW-0472">Membrane</keyword>
<keyword evidence="2" id="KW-0813">Transport</keyword>
<dbReference type="InterPro" id="IPR048279">
    <property type="entry name" value="MdtK-like"/>
</dbReference>
<evidence type="ECO:0000256" key="8">
    <source>
        <dbReference type="ARBA" id="ARBA00023136"/>
    </source>
</evidence>
<reference evidence="11 12" key="1">
    <citation type="submission" date="2019-07" db="EMBL/GenBank/DDBJ databases">
        <title>Aquicoccus porphyridii gen. nov., sp. nov., isolated from a small marine red alga, Porphyridium marinum.</title>
        <authorList>
            <person name="Liu L."/>
        </authorList>
    </citation>
    <scope>NUCLEOTIDE SEQUENCE [LARGE SCALE GENOMIC DNA]</scope>
    <source>
        <strain evidence="11 12">L1 8-17</strain>
    </source>
</reference>
<proteinExistence type="predicted"/>
<feature type="transmembrane region" description="Helical" evidence="10">
    <location>
        <begin position="237"/>
        <end position="265"/>
    </location>
</feature>
<keyword evidence="3" id="KW-0050">Antiport</keyword>
<feature type="transmembrane region" description="Helical" evidence="10">
    <location>
        <begin position="51"/>
        <end position="72"/>
    </location>
</feature>
<dbReference type="Proteomes" id="UP000325291">
    <property type="component" value="Unassembled WGS sequence"/>
</dbReference>
<feature type="transmembrane region" description="Helical" evidence="10">
    <location>
        <begin position="194"/>
        <end position="216"/>
    </location>
</feature>
<sequence length="450" mass="47413">MGHPVTYREHARSVLILGLPLIGGNVAQYAVTLTDTLMLGWYDVGALAGNVLGGMVFFVLFIFGAGFALAVMPAVASAEAEGNTVQVRRVTRMGLWASLGFGLAAMPIFIFARPILGMMGQEADVAELAAQYLNIAGWGILPALAGMVLKSYLSAREYTGIVLWGTVVAALANVVVNYALIFGNWGAPELGIRGAAIASVVVQTVLLVALMGYILIRAPEHTLFRRFWRPDWEALGQVVRVGLPIGLTLLAEVSLFAASSVMMGWLGKVPLAAHGIALNISSLVFMVHLGLSSAATVRVGRAIGRRDYEGLRRGAIVVLALSMVAALISVVLFLTVPGPMVGLFLDPNDPQREAVLAIGVILMAAAALFQLVDAAQVMALGLLRGAQDTKVPMLIAVLAYWVVGVPASYGLGFVLDFGGVGIWLGLALGLAVAAGLLTWRFFAVSMARAF</sequence>
<keyword evidence="6 10" id="KW-1133">Transmembrane helix</keyword>
<evidence type="ECO:0000256" key="2">
    <source>
        <dbReference type="ARBA" id="ARBA00022448"/>
    </source>
</evidence>
<evidence type="ECO:0000256" key="5">
    <source>
        <dbReference type="ARBA" id="ARBA00022692"/>
    </source>
</evidence>
<dbReference type="PANTHER" id="PTHR43298">
    <property type="entry name" value="MULTIDRUG RESISTANCE PROTEIN NORM-RELATED"/>
    <property type="match status" value="1"/>
</dbReference>
<comment type="caution">
    <text evidence="11">The sequence shown here is derived from an EMBL/GenBank/DDBJ whole genome shotgun (WGS) entry which is preliminary data.</text>
</comment>
<feature type="transmembrane region" description="Helical" evidence="10">
    <location>
        <begin position="271"/>
        <end position="294"/>
    </location>
</feature>
<evidence type="ECO:0000256" key="10">
    <source>
        <dbReference type="SAM" id="Phobius"/>
    </source>
</evidence>
<dbReference type="PIRSF" id="PIRSF006603">
    <property type="entry name" value="DinF"/>
    <property type="match status" value="1"/>
</dbReference>
<feature type="transmembrane region" description="Helical" evidence="10">
    <location>
        <begin position="354"/>
        <end position="372"/>
    </location>
</feature>